<keyword evidence="3" id="KW-1185">Reference proteome</keyword>
<protein>
    <submittedName>
        <fullName evidence="1">Uncharacterized protein</fullName>
    </submittedName>
</protein>
<evidence type="ECO:0000313" key="3">
    <source>
        <dbReference type="Proteomes" id="UP001178507"/>
    </source>
</evidence>
<dbReference type="AlphaFoldDB" id="A0AA36IIZ8"/>
<sequence length="53" mass="5747">ALGSTSDLDLPIPTTYWPHLKDSTAEQFIHNGKAPLTIYPAQKAAEDAGLNHM</sequence>
<dbReference type="EMBL" id="CAUJNA010002563">
    <property type="protein sequence ID" value="CAJ1393470.1"/>
    <property type="molecule type" value="Genomic_DNA"/>
</dbReference>
<dbReference type="EMBL" id="CAUJNA010001696">
    <property type="protein sequence ID" value="CAJ1388488.1"/>
    <property type="molecule type" value="Genomic_DNA"/>
</dbReference>
<accession>A0AA36IIZ8</accession>
<organism evidence="1 3">
    <name type="scientific">Effrenium voratum</name>
    <dbReference type="NCBI Taxonomy" id="2562239"/>
    <lineage>
        <taxon>Eukaryota</taxon>
        <taxon>Sar</taxon>
        <taxon>Alveolata</taxon>
        <taxon>Dinophyceae</taxon>
        <taxon>Suessiales</taxon>
        <taxon>Symbiodiniaceae</taxon>
        <taxon>Effrenium</taxon>
    </lineage>
</organism>
<name>A0AA36IIZ8_9DINO</name>
<comment type="caution">
    <text evidence="1">The sequence shown here is derived from an EMBL/GenBank/DDBJ whole genome shotgun (WGS) entry which is preliminary data.</text>
</comment>
<reference evidence="1" key="1">
    <citation type="submission" date="2023-08" db="EMBL/GenBank/DDBJ databases">
        <authorList>
            <person name="Chen Y."/>
            <person name="Shah S."/>
            <person name="Dougan E. K."/>
            <person name="Thang M."/>
            <person name="Chan C."/>
        </authorList>
    </citation>
    <scope>NUCLEOTIDE SEQUENCE</scope>
</reference>
<proteinExistence type="predicted"/>
<dbReference type="Proteomes" id="UP001178507">
    <property type="component" value="Unassembled WGS sequence"/>
</dbReference>
<evidence type="ECO:0000313" key="2">
    <source>
        <dbReference type="EMBL" id="CAJ1393470.1"/>
    </source>
</evidence>
<evidence type="ECO:0000313" key="1">
    <source>
        <dbReference type="EMBL" id="CAJ1388488.1"/>
    </source>
</evidence>
<feature type="non-terminal residue" evidence="1">
    <location>
        <position position="1"/>
    </location>
</feature>
<gene>
    <name evidence="1" type="ORF">EVOR1521_LOCUS14341</name>
    <name evidence="2" type="ORF">EVOR1521_LOCUS18323</name>
</gene>